<dbReference type="SUPFAM" id="SSF103481">
    <property type="entry name" value="Multidrug resistance efflux transporter EmrE"/>
    <property type="match status" value="2"/>
</dbReference>
<dbReference type="RefSeq" id="WP_390298884.1">
    <property type="nucleotide sequence ID" value="NZ_JBHSFU010000012.1"/>
</dbReference>
<feature type="transmembrane region" description="Helical" evidence="7">
    <location>
        <begin position="218"/>
        <end position="239"/>
    </location>
</feature>
<evidence type="ECO:0000256" key="2">
    <source>
        <dbReference type="ARBA" id="ARBA00007362"/>
    </source>
</evidence>
<keyword evidence="3" id="KW-1003">Cell membrane</keyword>
<feature type="domain" description="EamA" evidence="8">
    <location>
        <begin position="9"/>
        <end position="142"/>
    </location>
</feature>
<feature type="transmembrane region" description="Helical" evidence="7">
    <location>
        <begin position="7"/>
        <end position="27"/>
    </location>
</feature>
<dbReference type="InterPro" id="IPR050638">
    <property type="entry name" value="AA-Vitamin_Transporters"/>
</dbReference>
<dbReference type="PANTHER" id="PTHR32322">
    <property type="entry name" value="INNER MEMBRANE TRANSPORTER"/>
    <property type="match status" value="1"/>
</dbReference>
<evidence type="ECO:0000256" key="4">
    <source>
        <dbReference type="ARBA" id="ARBA00022692"/>
    </source>
</evidence>
<dbReference type="EMBL" id="JBHSFU010000012">
    <property type="protein sequence ID" value="MFC4559865.1"/>
    <property type="molecule type" value="Genomic_DNA"/>
</dbReference>
<protein>
    <submittedName>
        <fullName evidence="9">DMT family transporter</fullName>
    </submittedName>
</protein>
<name>A0ABV9DLV6_9BACI</name>
<comment type="similarity">
    <text evidence="2">Belongs to the EamA transporter family.</text>
</comment>
<evidence type="ECO:0000313" key="10">
    <source>
        <dbReference type="Proteomes" id="UP001595989"/>
    </source>
</evidence>
<feature type="transmembrane region" description="Helical" evidence="7">
    <location>
        <begin position="251"/>
        <end position="270"/>
    </location>
</feature>
<keyword evidence="5 7" id="KW-1133">Transmembrane helix</keyword>
<keyword evidence="4 7" id="KW-0812">Transmembrane</keyword>
<dbReference type="Pfam" id="PF00892">
    <property type="entry name" value="EamA"/>
    <property type="match status" value="2"/>
</dbReference>
<feature type="transmembrane region" description="Helical" evidence="7">
    <location>
        <begin position="160"/>
        <end position="179"/>
    </location>
</feature>
<feature type="transmembrane region" description="Helical" evidence="7">
    <location>
        <begin position="70"/>
        <end position="92"/>
    </location>
</feature>
<evidence type="ECO:0000256" key="3">
    <source>
        <dbReference type="ARBA" id="ARBA00022475"/>
    </source>
</evidence>
<evidence type="ECO:0000256" key="6">
    <source>
        <dbReference type="ARBA" id="ARBA00023136"/>
    </source>
</evidence>
<feature type="transmembrane region" description="Helical" evidence="7">
    <location>
        <begin position="39"/>
        <end position="58"/>
    </location>
</feature>
<keyword evidence="6 7" id="KW-0472">Membrane</keyword>
<dbReference type="Proteomes" id="UP001595989">
    <property type="component" value="Unassembled WGS sequence"/>
</dbReference>
<dbReference type="InterPro" id="IPR037185">
    <property type="entry name" value="EmrE-like"/>
</dbReference>
<dbReference type="InterPro" id="IPR000620">
    <property type="entry name" value="EamA_dom"/>
</dbReference>
<keyword evidence="10" id="KW-1185">Reference proteome</keyword>
<dbReference type="PANTHER" id="PTHR32322:SF18">
    <property type="entry name" value="S-ADENOSYLMETHIONINE_S-ADENOSYLHOMOCYSTEINE TRANSPORTER"/>
    <property type="match status" value="1"/>
</dbReference>
<accession>A0ABV9DLV6</accession>
<proteinExistence type="inferred from homology"/>
<evidence type="ECO:0000259" key="8">
    <source>
        <dbReference type="Pfam" id="PF00892"/>
    </source>
</evidence>
<reference evidence="10" key="1">
    <citation type="journal article" date="2019" name="Int. J. Syst. Evol. Microbiol.">
        <title>The Global Catalogue of Microorganisms (GCM) 10K type strain sequencing project: providing services to taxonomists for standard genome sequencing and annotation.</title>
        <authorList>
            <consortium name="The Broad Institute Genomics Platform"/>
            <consortium name="The Broad Institute Genome Sequencing Center for Infectious Disease"/>
            <person name="Wu L."/>
            <person name="Ma J."/>
        </authorList>
    </citation>
    <scope>NUCLEOTIDE SEQUENCE [LARGE SCALE GENOMIC DNA]</scope>
    <source>
        <strain evidence="10">CGMCC 4.7426</strain>
    </source>
</reference>
<evidence type="ECO:0000256" key="1">
    <source>
        <dbReference type="ARBA" id="ARBA00004651"/>
    </source>
</evidence>
<organism evidence="9 10">
    <name type="scientific">Virgibacillus kekensis</name>
    <dbReference type="NCBI Taxonomy" id="202261"/>
    <lineage>
        <taxon>Bacteria</taxon>
        <taxon>Bacillati</taxon>
        <taxon>Bacillota</taxon>
        <taxon>Bacilli</taxon>
        <taxon>Bacillales</taxon>
        <taxon>Bacillaceae</taxon>
        <taxon>Virgibacillus</taxon>
    </lineage>
</organism>
<gene>
    <name evidence="9" type="ORF">ACFO3D_16910</name>
</gene>
<dbReference type="Gene3D" id="1.10.3730.20">
    <property type="match status" value="1"/>
</dbReference>
<feature type="transmembrane region" description="Helical" evidence="7">
    <location>
        <begin position="98"/>
        <end position="120"/>
    </location>
</feature>
<evidence type="ECO:0000313" key="9">
    <source>
        <dbReference type="EMBL" id="MFC4559865.1"/>
    </source>
</evidence>
<evidence type="ECO:0000256" key="7">
    <source>
        <dbReference type="SAM" id="Phobius"/>
    </source>
</evidence>
<feature type="transmembrane region" description="Helical" evidence="7">
    <location>
        <begin position="276"/>
        <end position="299"/>
    </location>
</feature>
<evidence type="ECO:0000256" key="5">
    <source>
        <dbReference type="ARBA" id="ARBA00022989"/>
    </source>
</evidence>
<sequence length="323" mass="35507">MKSEHSIAIYFWLLLVPLFWGGAFVAADHIITEIPPVTAAAFRFGSAGILLLIFVLLRKKIDITAIKKQWLSIILMSLTGILGYNIFFFIALEITSPINGSLIVATTPVLLTFGAVLFLGEVWNKQLGFGLVLSLTGVVVVISKGSLASLLSLDFNAGDLLFIGGLLCWVAHGLLGKIAMRDVSPVVTTTLTTLVGSLFLSLFAIPEKGFQAIFTMSLQAWGEMLFMIICSSVAGFLLWNHGIKQIGASKAGIYMNLVPISTALIAVWLYDSPITWAQITGMIMVITGVYFVTFHQYLMNRRRQRKNARLKNKSVNNKQSWEV</sequence>
<feature type="transmembrane region" description="Helical" evidence="7">
    <location>
        <begin position="186"/>
        <end position="206"/>
    </location>
</feature>
<feature type="transmembrane region" description="Helical" evidence="7">
    <location>
        <begin position="127"/>
        <end position="148"/>
    </location>
</feature>
<feature type="domain" description="EamA" evidence="8">
    <location>
        <begin position="157"/>
        <end position="293"/>
    </location>
</feature>
<comment type="caution">
    <text evidence="9">The sequence shown here is derived from an EMBL/GenBank/DDBJ whole genome shotgun (WGS) entry which is preliminary data.</text>
</comment>
<comment type="subcellular location">
    <subcellularLocation>
        <location evidence="1">Cell membrane</location>
        <topology evidence="1">Multi-pass membrane protein</topology>
    </subcellularLocation>
</comment>